<evidence type="ECO:0000259" key="13">
    <source>
        <dbReference type="Pfam" id="PF02706"/>
    </source>
</evidence>
<evidence type="ECO:0000259" key="14">
    <source>
        <dbReference type="Pfam" id="PF13807"/>
    </source>
</evidence>
<dbReference type="EMBL" id="JBHSGD010000004">
    <property type="protein sequence ID" value="MFC4652170.1"/>
    <property type="molecule type" value="Genomic_DNA"/>
</dbReference>
<feature type="transmembrane region" description="Helical" evidence="12">
    <location>
        <begin position="177"/>
        <end position="197"/>
    </location>
</feature>
<evidence type="ECO:0000313" key="15">
    <source>
        <dbReference type="EMBL" id="MFC4652170.1"/>
    </source>
</evidence>
<feature type="domain" description="Polysaccharide chain length determinant N-terminal" evidence="13">
    <location>
        <begin position="9"/>
        <end position="97"/>
    </location>
</feature>
<dbReference type="RefSeq" id="WP_213533253.1">
    <property type="nucleotide sequence ID" value="NZ_BOVQ01000002.1"/>
</dbReference>
<name>A0ABV9JBX1_9LACT</name>
<proteinExistence type="inferred from homology"/>
<dbReference type="PANTHER" id="PTHR32309">
    <property type="entry name" value="TYROSINE-PROTEIN KINASE"/>
    <property type="match status" value="1"/>
</dbReference>
<accession>A0ABV9JBX1</accession>
<evidence type="ECO:0000256" key="6">
    <source>
        <dbReference type="ARBA" id="ARBA00022692"/>
    </source>
</evidence>
<comment type="similarity">
    <text evidence="3">Belongs to the CpsC/CapA family.</text>
</comment>
<keyword evidence="10" id="KW-0270">Exopolysaccharide synthesis</keyword>
<comment type="subcellular location">
    <subcellularLocation>
        <location evidence="1">Cell membrane</location>
        <topology evidence="1">Multi-pass membrane protein</topology>
    </subcellularLocation>
</comment>
<dbReference type="Pfam" id="PF02706">
    <property type="entry name" value="Wzz"/>
    <property type="match status" value="1"/>
</dbReference>
<evidence type="ECO:0000256" key="1">
    <source>
        <dbReference type="ARBA" id="ARBA00004651"/>
    </source>
</evidence>
<dbReference type="InterPro" id="IPR032807">
    <property type="entry name" value="GNVR"/>
</dbReference>
<feature type="transmembrane region" description="Helical" evidence="12">
    <location>
        <begin position="21"/>
        <end position="44"/>
    </location>
</feature>
<protein>
    <recommendedName>
        <fullName evidence="4">Capsular polysaccharide biosynthesis protein CpsC</fullName>
    </recommendedName>
</protein>
<gene>
    <name evidence="15" type="ORF">ACFO26_04550</name>
</gene>
<dbReference type="InterPro" id="IPR050445">
    <property type="entry name" value="Bact_polysacc_biosynth/exp"/>
</dbReference>
<reference evidence="16" key="1">
    <citation type="journal article" date="2019" name="Int. J. Syst. Evol. Microbiol.">
        <title>The Global Catalogue of Microorganisms (GCM) 10K type strain sequencing project: providing services to taxonomists for standard genome sequencing and annotation.</title>
        <authorList>
            <consortium name="The Broad Institute Genomics Platform"/>
            <consortium name="The Broad Institute Genome Sequencing Center for Infectious Disease"/>
            <person name="Wu L."/>
            <person name="Ma J."/>
        </authorList>
    </citation>
    <scope>NUCLEOTIDE SEQUENCE [LARGE SCALE GENOMIC DNA]</scope>
    <source>
        <strain evidence="16">CCUG 63287</strain>
    </source>
</reference>
<keyword evidence="6 12" id="KW-0812">Transmembrane</keyword>
<evidence type="ECO:0000256" key="11">
    <source>
        <dbReference type="ARBA" id="ARBA00045736"/>
    </source>
</evidence>
<dbReference type="Proteomes" id="UP001595987">
    <property type="component" value="Unassembled WGS sequence"/>
</dbReference>
<comment type="pathway">
    <text evidence="2">Capsule biogenesis; capsule polysaccharide biosynthesis.</text>
</comment>
<evidence type="ECO:0000256" key="8">
    <source>
        <dbReference type="ARBA" id="ARBA00022989"/>
    </source>
</evidence>
<evidence type="ECO:0000256" key="2">
    <source>
        <dbReference type="ARBA" id="ARBA00005132"/>
    </source>
</evidence>
<evidence type="ECO:0000256" key="7">
    <source>
        <dbReference type="ARBA" id="ARBA00022903"/>
    </source>
</evidence>
<evidence type="ECO:0000256" key="4">
    <source>
        <dbReference type="ARBA" id="ARBA00020739"/>
    </source>
</evidence>
<comment type="caution">
    <text evidence="15">The sequence shown here is derived from an EMBL/GenBank/DDBJ whole genome shotgun (WGS) entry which is preliminary data.</text>
</comment>
<feature type="domain" description="Tyrosine-protein kinase G-rich" evidence="14">
    <location>
        <begin position="152"/>
        <end position="196"/>
    </location>
</feature>
<dbReference type="Pfam" id="PF13807">
    <property type="entry name" value="GNVR"/>
    <property type="match status" value="1"/>
</dbReference>
<evidence type="ECO:0000256" key="3">
    <source>
        <dbReference type="ARBA" id="ARBA00006683"/>
    </source>
</evidence>
<keyword evidence="7" id="KW-0972">Capsule biogenesis/degradation</keyword>
<comment type="function">
    <text evidence="11">Required for CpsD phosphorylation. Involved in the regulation of capsular polysaccharide biosynthesis. May be part of a complex that directs the coordinated polymerization and export to the cell surface of the capsular polysaccharide.</text>
</comment>
<sequence length="255" mass="28095">MTEQKERVIDLKEIFKLFRKHLVLIILSTFIVAIIGSVYTFFIATPVYTSSTQLVVKLPDSDNSQAYAGQVTGNIQMANTINQVIVSPAILGQVQTKLNLNETVKELQSNITASNTTNSQVITITVRNRNPYTAKNIANETAKIFSDDAQKLLNVTNVSILADATTNASPVSPRPKLYIAVSILAGLIVGIIMTLVFELFNNKVVNEEDIEQLGFIVLGSTPYASEKDFIVKKSLETKVEQLSNETASRTRRSAR</sequence>
<keyword evidence="16" id="KW-1185">Reference proteome</keyword>
<evidence type="ECO:0000256" key="5">
    <source>
        <dbReference type="ARBA" id="ARBA00022475"/>
    </source>
</evidence>
<organism evidence="15 16">
    <name type="scientific">Lactococcus nasutitermitis</name>
    <dbReference type="NCBI Taxonomy" id="1652957"/>
    <lineage>
        <taxon>Bacteria</taxon>
        <taxon>Bacillati</taxon>
        <taxon>Bacillota</taxon>
        <taxon>Bacilli</taxon>
        <taxon>Lactobacillales</taxon>
        <taxon>Streptococcaceae</taxon>
        <taxon>Lactococcus</taxon>
    </lineage>
</organism>
<keyword evidence="5" id="KW-1003">Cell membrane</keyword>
<evidence type="ECO:0000256" key="10">
    <source>
        <dbReference type="ARBA" id="ARBA00023169"/>
    </source>
</evidence>
<dbReference type="PANTHER" id="PTHR32309:SF13">
    <property type="entry name" value="FERRIC ENTEROBACTIN TRANSPORT PROTEIN FEPE"/>
    <property type="match status" value="1"/>
</dbReference>
<evidence type="ECO:0000256" key="12">
    <source>
        <dbReference type="SAM" id="Phobius"/>
    </source>
</evidence>
<dbReference type="InterPro" id="IPR003856">
    <property type="entry name" value="LPS_length_determ_N"/>
</dbReference>
<keyword evidence="8 12" id="KW-1133">Transmembrane helix</keyword>
<keyword evidence="9 12" id="KW-0472">Membrane</keyword>
<evidence type="ECO:0000256" key="9">
    <source>
        <dbReference type="ARBA" id="ARBA00023136"/>
    </source>
</evidence>
<evidence type="ECO:0000313" key="16">
    <source>
        <dbReference type="Proteomes" id="UP001595987"/>
    </source>
</evidence>